<keyword evidence="12" id="KW-1185">Reference proteome</keyword>
<evidence type="ECO:0000313" key="12">
    <source>
        <dbReference type="Proteomes" id="UP000219338"/>
    </source>
</evidence>
<dbReference type="CDD" id="cd18580">
    <property type="entry name" value="ABC_6TM_ABCC_D2"/>
    <property type="match status" value="1"/>
</dbReference>
<dbReference type="GO" id="GO:0140359">
    <property type="term" value="F:ABC-type transporter activity"/>
    <property type="evidence" value="ECO:0007669"/>
    <property type="project" value="InterPro"/>
</dbReference>
<dbReference type="EMBL" id="FUEG01000014">
    <property type="protein sequence ID" value="SJL11398.1"/>
    <property type="molecule type" value="Genomic_DNA"/>
</dbReference>
<dbReference type="InterPro" id="IPR036640">
    <property type="entry name" value="ABC1_TM_sf"/>
</dbReference>
<dbReference type="InterPro" id="IPR027417">
    <property type="entry name" value="P-loop_NTPase"/>
</dbReference>
<evidence type="ECO:0008006" key="13">
    <source>
        <dbReference type="Google" id="ProtNLM"/>
    </source>
</evidence>
<sequence length="730" mass="79325">MDLPWYQAVINACALDVNLTSIPGGDSSLAKGLSGGQKARIALARAVYARTDFVILDDVLAALDATTSAHIFSSLFGPHGLLRGSTVVMTTNHIPYLQHADWIITLGDGKIVEQGTFSDLSASPGGIGHLIRDGTITALADQAATVTGQSSDGADILNESDKDDAAKEEIEATQSRNATLRTYMHYAQGAGYDRMLIYIIFLAVTVGIQIVTPVYLQLWAEANSGGTYPHLGQYLGGYAGIEVAYAIAFTVMFYYFIMIIVPEASTKLHAGQVEAVMNEPMSFFDGTTAGRIISRFSQDIFILDFEFPLAMHDAGYECTRLFGSTILMVAAVPYLVIPLIFVAFTGYLVQLKFYLVSYFETTSSTGPYLEGTFIHPVSRNIGAQQSIDNTRHTSASVFYKAELLATCTVSKAVLFHQYRLTVAGNDNRIGLLAVALTQAVSLQDIINLVLTSWTQLEIAAVAVERNLEFTNLEPKEQSLDQGDPADKWPSIGQITFEDIVARYKPDVDPTLKGITFNVPGGSKLGICGRTGSGKSTIILVLLRALDVEGEISIDNVQISSISRRCLRRAVTVVAQDPLVTDGSVRENLDITGMLSDSEIWAVCEAVQLKDVVNGFHEKLDHPLTSHGHELSQGQMQLLALARASLRHAKIVVLDEAMGRLDAETDRAVQRIIRDHFRDSTVITVAHRVSTITDYEQVIVMDRGSVSEKGDPQDLLTTEGSAFGVLLEAVK</sequence>
<evidence type="ECO:0000256" key="6">
    <source>
        <dbReference type="ARBA" id="ARBA00022989"/>
    </source>
</evidence>
<dbReference type="Pfam" id="PF00005">
    <property type="entry name" value="ABC_tran"/>
    <property type="match status" value="1"/>
</dbReference>
<dbReference type="GO" id="GO:0016887">
    <property type="term" value="F:ATP hydrolysis activity"/>
    <property type="evidence" value="ECO:0007669"/>
    <property type="project" value="InterPro"/>
</dbReference>
<proteinExistence type="predicted"/>
<dbReference type="InterPro" id="IPR044726">
    <property type="entry name" value="ABCC_6TM_D2"/>
</dbReference>
<feature type="transmembrane region" description="Helical" evidence="8">
    <location>
        <begin position="326"/>
        <end position="349"/>
    </location>
</feature>
<organism evidence="11 12">
    <name type="scientific">Armillaria ostoyae</name>
    <name type="common">Armillaria root rot fungus</name>
    <dbReference type="NCBI Taxonomy" id="47428"/>
    <lineage>
        <taxon>Eukaryota</taxon>
        <taxon>Fungi</taxon>
        <taxon>Dikarya</taxon>
        <taxon>Basidiomycota</taxon>
        <taxon>Agaricomycotina</taxon>
        <taxon>Agaricomycetes</taxon>
        <taxon>Agaricomycetidae</taxon>
        <taxon>Agaricales</taxon>
        <taxon>Marasmiineae</taxon>
        <taxon>Physalacriaceae</taxon>
        <taxon>Armillaria</taxon>
    </lineage>
</organism>
<dbReference type="SUPFAM" id="SSF90123">
    <property type="entry name" value="ABC transporter transmembrane region"/>
    <property type="match status" value="1"/>
</dbReference>
<dbReference type="PANTHER" id="PTHR24223:SF399">
    <property type="entry name" value="ABC TRANSPORTER ATNG"/>
    <property type="match status" value="1"/>
</dbReference>
<evidence type="ECO:0000256" key="3">
    <source>
        <dbReference type="ARBA" id="ARBA00022692"/>
    </source>
</evidence>
<comment type="subcellular location">
    <subcellularLocation>
        <location evidence="1">Membrane</location>
        <topology evidence="1">Multi-pass membrane protein</topology>
    </subcellularLocation>
</comment>
<evidence type="ECO:0000256" key="8">
    <source>
        <dbReference type="SAM" id="Phobius"/>
    </source>
</evidence>
<name>A0A284RRP7_ARMOS</name>
<feature type="transmembrane region" description="Helical" evidence="8">
    <location>
        <begin position="236"/>
        <end position="257"/>
    </location>
</feature>
<dbReference type="PANTHER" id="PTHR24223">
    <property type="entry name" value="ATP-BINDING CASSETTE SUB-FAMILY C"/>
    <property type="match status" value="1"/>
</dbReference>
<evidence type="ECO:0000313" key="11">
    <source>
        <dbReference type="EMBL" id="SJL11398.1"/>
    </source>
</evidence>
<dbReference type="InterPro" id="IPR011527">
    <property type="entry name" value="ABC1_TM_dom"/>
</dbReference>
<dbReference type="OMA" id="CWQMIIT"/>
<evidence type="ECO:0000256" key="2">
    <source>
        <dbReference type="ARBA" id="ARBA00022448"/>
    </source>
</evidence>
<dbReference type="STRING" id="47428.A0A284RRP7"/>
<dbReference type="CDD" id="cd03244">
    <property type="entry name" value="ABCC_MRP_domain2"/>
    <property type="match status" value="1"/>
</dbReference>
<dbReference type="OrthoDB" id="6500128at2759"/>
<keyword evidence="7 8" id="KW-0472">Membrane</keyword>
<evidence type="ECO:0000256" key="4">
    <source>
        <dbReference type="ARBA" id="ARBA00022741"/>
    </source>
</evidence>
<accession>A0A284RRP7</accession>
<dbReference type="Proteomes" id="UP000219338">
    <property type="component" value="Unassembled WGS sequence"/>
</dbReference>
<dbReference type="GO" id="GO:0005524">
    <property type="term" value="F:ATP binding"/>
    <property type="evidence" value="ECO:0007669"/>
    <property type="project" value="UniProtKB-KW"/>
</dbReference>
<dbReference type="Pfam" id="PF00664">
    <property type="entry name" value="ABC_membrane"/>
    <property type="match status" value="1"/>
</dbReference>
<dbReference type="PROSITE" id="PS00211">
    <property type="entry name" value="ABC_TRANSPORTER_1"/>
    <property type="match status" value="1"/>
</dbReference>
<evidence type="ECO:0000256" key="1">
    <source>
        <dbReference type="ARBA" id="ARBA00004141"/>
    </source>
</evidence>
<dbReference type="GO" id="GO:0016020">
    <property type="term" value="C:membrane"/>
    <property type="evidence" value="ECO:0007669"/>
    <property type="project" value="UniProtKB-SubCell"/>
</dbReference>
<feature type="domain" description="ABC transmembrane type-1" evidence="10">
    <location>
        <begin position="196"/>
        <end position="353"/>
    </location>
</feature>
<dbReference type="InterPro" id="IPR003593">
    <property type="entry name" value="AAA+_ATPase"/>
</dbReference>
<gene>
    <name evidence="11" type="ORF">ARMOST_14801</name>
</gene>
<protein>
    <recommendedName>
        <fullName evidence="13">P-loop containing nucleoside triphosphate hydrolase protein</fullName>
    </recommendedName>
</protein>
<dbReference type="FunFam" id="3.40.50.300:FF:000838">
    <property type="entry name" value="ABC multidrug transporter (Eurofung)"/>
    <property type="match status" value="1"/>
</dbReference>
<evidence type="ECO:0000256" key="5">
    <source>
        <dbReference type="ARBA" id="ARBA00022840"/>
    </source>
</evidence>
<feature type="domain" description="ABC transporter" evidence="9">
    <location>
        <begin position="494"/>
        <end position="727"/>
    </location>
</feature>
<evidence type="ECO:0000259" key="9">
    <source>
        <dbReference type="PROSITE" id="PS50893"/>
    </source>
</evidence>
<dbReference type="SUPFAM" id="SSF52540">
    <property type="entry name" value="P-loop containing nucleoside triphosphate hydrolases"/>
    <property type="match status" value="2"/>
</dbReference>
<dbReference type="InterPro" id="IPR017871">
    <property type="entry name" value="ABC_transporter-like_CS"/>
</dbReference>
<dbReference type="Gene3D" id="1.20.1560.10">
    <property type="entry name" value="ABC transporter type 1, transmembrane domain"/>
    <property type="match status" value="1"/>
</dbReference>
<keyword evidence="5" id="KW-0067">ATP-binding</keyword>
<dbReference type="InterPro" id="IPR003439">
    <property type="entry name" value="ABC_transporter-like_ATP-bd"/>
</dbReference>
<keyword evidence="2" id="KW-0813">Transport</keyword>
<evidence type="ECO:0000256" key="7">
    <source>
        <dbReference type="ARBA" id="ARBA00023136"/>
    </source>
</evidence>
<keyword evidence="6 8" id="KW-1133">Transmembrane helix</keyword>
<reference evidence="12" key="1">
    <citation type="journal article" date="2017" name="Nat. Ecol. Evol.">
        <title>Genome expansion and lineage-specific genetic innovations in the forest pathogenic fungi Armillaria.</title>
        <authorList>
            <person name="Sipos G."/>
            <person name="Prasanna A.N."/>
            <person name="Walter M.C."/>
            <person name="O'Connor E."/>
            <person name="Balint B."/>
            <person name="Krizsan K."/>
            <person name="Kiss B."/>
            <person name="Hess J."/>
            <person name="Varga T."/>
            <person name="Slot J."/>
            <person name="Riley R."/>
            <person name="Boka B."/>
            <person name="Rigling D."/>
            <person name="Barry K."/>
            <person name="Lee J."/>
            <person name="Mihaltcheva S."/>
            <person name="LaButti K."/>
            <person name="Lipzen A."/>
            <person name="Waldron R."/>
            <person name="Moloney N.M."/>
            <person name="Sperisen C."/>
            <person name="Kredics L."/>
            <person name="Vagvoelgyi C."/>
            <person name="Patrignani A."/>
            <person name="Fitzpatrick D."/>
            <person name="Nagy I."/>
            <person name="Doyle S."/>
            <person name="Anderson J.B."/>
            <person name="Grigoriev I.V."/>
            <person name="Gueldener U."/>
            <person name="Muensterkoetter M."/>
            <person name="Nagy L.G."/>
        </authorList>
    </citation>
    <scope>NUCLEOTIDE SEQUENCE [LARGE SCALE GENOMIC DNA]</scope>
    <source>
        <strain evidence="12">C18/9</strain>
    </source>
</reference>
<dbReference type="PROSITE" id="PS50929">
    <property type="entry name" value="ABC_TM1F"/>
    <property type="match status" value="1"/>
</dbReference>
<dbReference type="AlphaFoldDB" id="A0A284RRP7"/>
<dbReference type="SMART" id="SM00382">
    <property type="entry name" value="AAA"/>
    <property type="match status" value="1"/>
</dbReference>
<keyword evidence="4" id="KW-0547">Nucleotide-binding</keyword>
<dbReference type="Gene3D" id="3.40.50.300">
    <property type="entry name" value="P-loop containing nucleotide triphosphate hydrolases"/>
    <property type="match status" value="2"/>
</dbReference>
<dbReference type="InterPro" id="IPR050173">
    <property type="entry name" value="ABC_transporter_C-like"/>
</dbReference>
<keyword evidence="3 8" id="KW-0812">Transmembrane</keyword>
<feature type="transmembrane region" description="Helical" evidence="8">
    <location>
        <begin position="195"/>
        <end position="216"/>
    </location>
</feature>
<dbReference type="PROSITE" id="PS50893">
    <property type="entry name" value="ABC_TRANSPORTER_2"/>
    <property type="match status" value="1"/>
</dbReference>
<evidence type="ECO:0000259" key="10">
    <source>
        <dbReference type="PROSITE" id="PS50929"/>
    </source>
</evidence>